<feature type="transmembrane region" description="Helical" evidence="9">
    <location>
        <begin position="97"/>
        <end position="117"/>
    </location>
</feature>
<evidence type="ECO:0000256" key="1">
    <source>
        <dbReference type="ARBA" id="ARBA00004141"/>
    </source>
</evidence>
<comment type="subcellular location">
    <subcellularLocation>
        <location evidence="9">Cell membrane</location>
        <topology evidence="9">Multi-pass membrane protein</topology>
    </subcellularLocation>
    <subcellularLocation>
        <location evidence="1">Membrane</location>
        <topology evidence="1">Multi-pass membrane protein</topology>
    </subcellularLocation>
</comment>
<comment type="similarity">
    <text evidence="9">Belongs to the UbiA prenyltransferase family. Protoheme IX farnesyltransferase subfamily.</text>
</comment>
<comment type="miscellaneous">
    <text evidence="9">Carbon 2 of the heme B porphyrin ring is defined according to the Fischer nomenclature.</text>
</comment>
<feature type="transmembrane region" description="Helical" evidence="9">
    <location>
        <begin position="57"/>
        <end position="77"/>
    </location>
</feature>
<dbReference type="GO" id="GO:0006784">
    <property type="term" value="P:heme A biosynthetic process"/>
    <property type="evidence" value="ECO:0007669"/>
    <property type="project" value="TreeGrafter"/>
</dbReference>
<evidence type="ECO:0000256" key="2">
    <source>
        <dbReference type="ARBA" id="ARBA00022475"/>
    </source>
</evidence>
<feature type="transmembrane region" description="Helical" evidence="9">
    <location>
        <begin position="156"/>
        <end position="175"/>
    </location>
</feature>
<keyword evidence="11" id="KW-1185">Reference proteome</keyword>
<dbReference type="InterPro" id="IPR006369">
    <property type="entry name" value="Protohaem_IX_farnesylTrfase"/>
</dbReference>
<dbReference type="RefSeq" id="WP_185692245.1">
    <property type="nucleotide sequence ID" value="NZ_JACHVA010000053.1"/>
</dbReference>
<proteinExistence type="inferred from homology"/>
<dbReference type="GO" id="GO:0048034">
    <property type="term" value="P:heme O biosynthetic process"/>
    <property type="evidence" value="ECO:0007669"/>
    <property type="project" value="UniProtKB-UniRule"/>
</dbReference>
<dbReference type="PANTHER" id="PTHR43448">
    <property type="entry name" value="PROTOHEME IX FARNESYLTRANSFERASE, MITOCHONDRIAL"/>
    <property type="match status" value="1"/>
</dbReference>
<accession>A0A7X1E3I9</accession>
<evidence type="ECO:0000256" key="5">
    <source>
        <dbReference type="ARBA" id="ARBA00022989"/>
    </source>
</evidence>
<keyword evidence="3 9" id="KW-0808">Transferase</keyword>
<evidence type="ECO:0000313" key="10">
    <source>
        <dbReference type="EMBL" id="MBC2601535.1"/>
    </source>
</evidence>
<name>A0A7X1E3I9_9BACT</name>
<dbReference type="UniPathway" id="UPA00834">
    <property type="reaction ID" value="UER00712"/>
</dbReference>
<dbReference type="GO" id="GO:0005886">
    <property type="term" value="C:plasma membrane"/>
    <property type="evidence" value="ECO:0007669"/>
    <property type="project" value="UniProtKB-SubCell"/>
</dbReference>
<protein>
    <recommendedName>
        <fullName evidence="9">Protoheme IX farnesyltransferase</fullName>
        <ecNumber evidence="9">2.5.1.141</ecNumber>
    </recommendedName>
    <alternativeName>
        <fullName evidence="9">Heme B farnesyltransferase</fullName>
    </alternativeName>
    <alternativeName>
        <fullName evidence="9">Heme O synthase</fullName>
    </alternativeName>
</protein>
<dbReference type="HAMAP" id="MF_00154">
    <property type="entry name" value="CyoE_CtaB"/>
    <property type="match status" value="1"/>
</dbReference>
<dbReference type="InterPro" id="IPR000537">
    <property type="entry name" value="UbiA_prenyltransferase"/>
</dbReference>
<keyword evidence="2 9" id="KW-1003">Cell membrane</keyword>
<comment type="pathway">
    <text evidence="9">Porphyrin-containing compound metabolism; heme O biosynthesis; heme O from protoheme: step 1/1.</text>
</comment>
<evidence type="ECO:0000313" key="11">
    <source>
        <dbReference type="Proteomes" id="UP000525652"/>
    </source>
</evidence>
<keyword evidence="7 9" id="KW-0472">Membrane</keyword>
<keyword evidence="4 9" id="KW-0812">Transmembrane</keyword>
<keyword evidence="6 9" id="KW-0350">Heme biosynthesis</keyword>
<feature type="transmembrane region" description="Helical" evidence="9">
    <location>
        <begin position="285"/>
        <end position="303"/>
    </location>
</feature>
<dbReference type="GO" id="GO:0008495">
    <property type="term" value="F:protoheme IX farnesyltransferase activity"/>
    <property type="evidence" value="ECO:0007669"/>
    <property type="project" value="UniProtKB-UniRule"/>
</dbReference>
<feature type="transmembrane region" description="Helical" evidence="9">
    <location>
        <begin position="252"/>
        <end position="273"/>
    </location>
</feature>
<evidence type="ECO:0000256" key="6">
    <source>
        <dbReference type="ARBA" id="ARBA00023133"/>
    </source>
</evidence>
<dbReference type="CDD" id="cd13957">
    <property type="entry name" value="PT_UbiA_Cox10"/>
    <property type="match status" value="1"/>
</dbReference>
<comment type="catalytic activity">
    <reaction evidence="8 9">
        <text>heme b + (2E,6E)-farnesyl diphosphate + H2O = Fe(II)-heme o + diphosphate</text>
        <dbReference type="Rhea" id="RHEA:28070"/>
        <dbReference type="ChEBI" id="CHEBI:15377"/>
        <dbReference type="ChEBI" id="CHEBI:33019"/>
        <dbReference type="ChEBI" id="CHEBI:60344"/>
        <dbReference type="ChEBI" id="CHEBI:60530"/>
        <dbReference type="ChEBI" id="CHEBI:175763"/>
        <dbReference type="EC" id="2.5.1.141"/>
    </reaction>
</comment>
<dbReference type="AlphaFoldDB" id="A0A7X1E3I9"/>
<dbReference type="PANTHER" id="PTHR43448:SF2">
    <property type="entry name" value="PROTOHEME IX FARNESYLTRANSFERASE, MITOCHONDRIAL"/>
    <property type="match status" value="1"/>
</dbReference>
<feature type="transmembrane region" description="Helical" evidence="9">
    <location>
        <begin position="226"/>
        <end position="246"/>
    </location>
</feature>
<evidence type="ECO:0000256" key="7">
    <source>
        <dbReference type="ARBA" id="ARBA00023136"/>
    </source>
</evidence>
<organism evidence="10 11">
    <name type="scientific">Puniceicoccus vermicola</name>
    <dbReference type="NCBI Taxonomy" id="388746"/>
    <lineage>
        <taxon>Bacteria</taxon>
        <taxon>Pseudomonadati</taxon>
        <taxon>Verrucomicrobiota</taxon>
        <taxon>Opitutia</taxon>
        <taxon>Puniceicoccales</taxon>
        <taxon>Puniceicoccaceae</taxon>
        <taxon>Puniceicoccus</taxon>
    </lineage>
</organism>
<sequence length="308" mass="33458">MPTETNSQGPADTDADTSGECRAGWGVFLDLTKPRLAFLSTLTGLAGYLAAPDNFQWLPFLAIGVSIFLSAAGALALNQVIERNVDGKMDRTKDRPLPAGLIATRSASIFGIITAAIGCGIAFLFLPLSAASLILATVLIYVLLYTPMKRRTHWCTHIGAIPGALPPLIGWSAATGHIGGLGIWLFLILVLWQMPHFFAIAWLCREDYARGGLQMLSVTRPKGSRLVFENFLYLGLLFPVCLAPVFRGEAGWIYGASSLLLNGIFLFEGIRFAKTVRTGGSTGNRLFLFSLLYLPLLLIVLLFDRTYS</sequence>
<feature type="transmembrane region" description="Helical" evidence="9">
    <location>
        <begin position="123"/>
        <end position="144"/>
    </location>
</feature>
<evidence type="ECO:0000256" key="9">
    <source>
        <dbReference type="HAMAP-Rule" id="MF_00154"/>
    </source>
</evidence>
<keyword evidence="5 9" id="KW-1133">Transmembrane helix</keyword>
<dbReference type="InterPro" id="IPR044878">
    <property type="entry name" value="UbiA_sf"/>
</dbReference>
<evidence type="ECO:0000256" key="4">
    <source>
        <dbReference type="ARBA" id="ARBA00022692"/>
    </source>
</evidence>
<dbReference type="EC" id="2.5.1.141" evidence="9"/>
<evidence type="ECO:0000256" key="3">
    <source>
        <dbReference type="ARBA" id="ARBA00022679"/>
    </source>
</evidence>
<dbReference type="Gene3D" id="1.10.357.140">
    <property type="entry name" value="UbiA prenyltransferase"/>
    <property type="match status" value="1"/>
</dbReference>
<dbReference type="Proteomes" id="UP000525652">
    <property type="component" value="Unassembled WGS sequence"/>
</dbReference>
<reference evidence="10 11" key="1">
    <citation type="submission" date="2020-07" db="EMBL/GenBank/DDBJ databases">
        <authorList>
            <person name="Feng X."/>
        </authorList>
    </citation>
    <scope>NUCLEOTIDE SEQUENCE [LARGE SCALE GENOMIC DNA]</scope>
    <source>
        <strain evidence="10 11">JCM14086</strain>
    </source>
</reference>
<comment type="caution">
    <text evidence="10">The sequence shown here is derived from an EMBL/GenBank/DDBJ whole genome shotgun (WGS) entry which is preliminary data.</text>
</comment>
<dbReference type="Pfam" id="PF01040">
    <property type="entry name" value="UbiA"/>
    <property type="match status" value="1"/>
</dbReference>
<comment type="function">
    <text evidence="9">Converts heme B (protoheme IX) to heme O by substitution of the vinyl group on carbon 2 of heme B porphyrin ring with a hydroxyethyl farnesyl side group.</text>
</comment>
<dbReference type="EMBL" id="JACHVA010000053">
    <property type="protein sequence ID" value="MBC2601535.1"/>
    <property type="molecule type" value="Genomic_DNA"/>
</dbReference>
<evidence type="ECO:0000256" key="8">
    <source>
        <dbReference type="ARBA" id="ARBA00047690"/>
    </source>
</evidence>
<feature type="transmembrane region" description="Helical" evidence="9">
    <location>
        <begin position="181"/>
        <end position="205"/>
    </location>
</feature>
<gene>
    <name evidence="10" type="primary">cyoE</name>
    <name evidence="9" type="synonym">ctaB</name>
    <name evidence="10" type="ORF">H5P30_07060</name>
</gene>
<dbReference type="NCBIfam" id="TIGR01473">
    <property type="entry name" value="cyoE_ctaB"/>
    <property type="match status" value="1"/>
</dbReference>